<feature type="transmembrane region" description="Helical" evidence="1">
    <location>
        <begin position="157"/>
        <end position="182"/>
    </location>
</feature>
<evidence type="ECO:0000313" key="3">
    <source>
        <dbReference type="Proteomes" id="UP000886723"/>
    </source>
</evidence>
<keyword evidence="1" id="KW-0472">Membrane</keyword>
<protein>
    <submittedName>
        <fullName evidence="2">Uncharacterized protein</fullName>
    </submittedName>
</protein>
<gene>
    <name evidence="2" type="ORF">IAA63_13275</name>
</gene>
<accession>A0A9D1NXV2</accession>
<dbReference type="EMBL" id="DVON01000281">
    <property type="protein sequence ID" value="HIV14090.1"/>
    <property type="molecule type" value="Genomic_DNA"/>
</dbReference>
<keyword evidence="1" id="KW-1133">Transmembrane helix</keyword>
<feature type="transmembrane region" description="Helical" evidence="1">
    <location>
        <begin position="42"/>
        <end position="60"/>
    </location>
</feature>
<proteinExistence type="predicted"/>
<reference evidence="2" key="1">
    <citation type="submission" date="2020-10" db="EMBL/GenBank/DDBJ databases">
        <authorList>
            <person name="Gilroy R."/>
        </authorList>
    </citation>
    <scope>NUCLEOTIDE SEQUENCE</scope>
    <source>
        <strain evidence="2">ChiBcec2-4451</strain>
    </source>
</reference>
<evidence type="ECO:0000256" key="1">
    <source>
        <dbReference type="SAM" id="Phobius"/>
    </source>
</evidence>
<sequence length="215" mass="24020">MKALFAVTKRLLASNKISFILTAVMVLCATSSGDVILSNGNYTWLLAVLTPFFFVFYDFTKLMHLGASKKDYFFGCLISYGFLAFCISLANTVIHLLIDPVYPARTVINLMDVCRWTENGMFVAGLQQMFFLLLVMIFLHVLLSMQAHWYGWLTDTLLVAVICVFTPIASLRAVLAGFFRLIMLNRNAALHIFVCLLLGAALSLAGIVVLKRKTL</sequence>
<feature type="transmembrane region" description="Helical" evidence="1">
    <location>
        <begin position="72"/>
        <end position="98"/>
    </location>
</feature>
<organism evidence="2 3">
    <name type="scientific">Candidatus Pullilachnospira stercoravium</name>
    <dbReference type="NCBI Taxonomy" id="2840913"/>
    <lineage>
        <taxon>Bacteria</taxon>
        <taxon>Bacillati</taxon>
        <taxon>Bacillota</taxon>
        <taxon>Clostridia</taxon>
        <taxon>Lachnospirales</taxon>
        <taxon>Lachnospiraceae</taxon>
        <taxon>Lachnospiraceae incertae sedis</taxon>
        <taxon>Candidatus Pullilachnospira</taxon>
    </lineage>
</organism>
<comment type="caution">
    <text evidence="2">The sequence shown here is derived from an EMBL/GenBank/DDBJ whole genome shotgun (WGS) entry which is preliminary data.</text>
</comment>
<dbReference type="Proteomes" id="UP000886723">
    <property type="component" value="Unassembled WGS sequence"/>
</dbReference>
<name>A0A9D1NXV2_9FIRM</name>
<keyword evidence="1" id="KW-0812">Transmembrane</keyword>
<evidence type="ECO:0000313" key="2">
    <source>
        <dbReference type="EMBL" id="HIV14090.1"/>
    </source>
</evidence>
<dbReference type="AlphaFoldDB" id="A0A9D1NXV2"/>
<feature type="transmembrane region" description="Helical" evidence="1">
    <location>
        <begin position="188"/>
        <end position="210"/>
    </location>
</feature>
<feature type="transmembrane region" description="Helical" evidence="1">
    <location>
        <begin position="126"/>
        <end position="145"/>
    </location>
</feature>
<reference evidence="2" key="2">
    <citation type="journal article" date="2021" name="PeerJ">
        <title>Extensive microbial diversity within the chicken gut microbiome revealed by metagenomics and culture.</title>
        <authorList>
            <person name="Gilroy R."/>
            <person name="Ravi A."/>
            <person name="Getino M."/>
            <person name="Pursley I."/>
            <person name="Horton D.L."/>
            <person name="Alikhan N.F."/>
            <person name="Baker D."/>
            <person name="Gharbi K."/>
            <person name="Hall N."/>
            <person name="Watson M."/>
            <person name="Adriaenssens E.M."/>
            <person name="Foster-Nyarko E."/>
            <person name="Jarju S."/>
            <person name="Secka A."/>
            <person name="Antonio M."/>
            <person name="Oren A."/>
            <person name="Chaudhuri R.R."/>
            <person name="La Ragione R."/>
            <person name="Hildebrand F."/>
            <person name="Pallen M.J."/>
        </authorList>
    </citation>
    <scope>NUCLEOTIDE SEQUENCE</scope>
    <source>
        <strain evidence="2">ChiBcec2-4451</strain>
    </source>
</reference>